<dbReference type="EC" id="3.1.1.11" evidence="5"/>
<dbReference type="SUPFAM" id="SSF51126">
    <property type="entry name" value="Pectin lyase-like"/>
    <property type="match status" value="1"/>
</dbReference>
<dbReference type="PROSITE" id="PS00503">
    <property type="entry name" value="PECTINESTERASE_2"/>
    <property type="match status" value="1"/>
</dbReference>
<feature type="signal peptide" evidence="5">
    <location>
        <begin position="1"/>
        <end position="28"/>
    </location>
</feature>
<keyword evidence="5" id="KW-0732">Signal</keyword>
<evidence type="ECO:0000256" key="1">
    <source>
        <dbReference type="ARBA" id="ARBA00008891"/>
    </source>
</evidence>
<evidence type="ECO:0000256" key="3">
    <source>
        <dbReference type="ARBA" id="ARBA00023085"/>
    </source>
</evidence>
<dbReference type="PROSITE" id="PS00800">
    <property type="entry name" value="PECTINESTERASE_1"/>
    <property type="match status" value="1"/>
</dbReference>
<keyword evidence="2 5" id="KW-0378">Hydrolase</keyword>
<evidence type="ECO:0000259" key="6">
    <source>
        <dbReference type="Pfam" id="PF01095"/>
    </source>
</evidence>
<sequence length="326" mass="36834">MIRDNKQACFILPLVLALLTGLSNNGFAQQETEYLVAKDGSGDFTNIQAAIDDSKSYPYERITIFIKNGVYKEKVKVHSWNPNISLIGESKEKTIITYDDYFDKVDRGRNSTFHTYTLLVDGNDFHAENLTIKNSAGPVGQAVALHVEADRVSFENCRFLGNQDTIYLAGEGARHYFNNCYIDGTTDFIFGSSTAVFEDCTLHSKKNSFITAASTPQSESFGFVFLDSKLTAEANVDSVYLGRPWRKYAQTVFINTYMGDHIVPEGWDNWGDESNEETVFYAEYNSQGAGAFLDERVDWSEILSEDQAQKYILNNIFGDWEPNLRK</sequence>
<gene>
    <name evidence="7" type="ORF">LQ318_01195</name>
</gene>
<keyword evidence="3 5" id="KW-0063">Aspartyl esterase</keyword>
<evidence type="ECO:0000256" key="4">
    <source>
        <dbReference type="PROSITE-ProRule" id="PRU10040"/>
    </source>
</evidence>
<dbReference type="EMBL" id="JAJNDC010000001">
    <property type="protein sequence ID" value="MCW9711505.1"/>
    <property type="molecule type" value="Genomic_DNA"/>
</dbReference>
<dbReference type="PANTHER" id="PTHR31321:SF57">
    <property type="entry name" value="PECTINESTERASE 53-RELATED"/>
    <property type="match status" value="1"/>
</dbReference>
<comment type="catalytic activity">
    <reaction evidence="5">
        <text>[(1-&gt;4)-alpha-D-galacturonosyl methyl ester](n) + n H2O = [(1-&gt;4)-alpha-D-galacturonosyl](n) + n methanol + n H(+)</text>
        <dbReference type="Rhea" id="RHEA:22380"/>
        <dbReference type="Rhea" id="RHEA-COMP:14570"/>
        <dbReference type="Rhea" id="RHEA-COMP:14573"/>
        <dbReference type="ChEBI" id="CHEBI:15377"/>
        <dbReference type="ChEBI" id="CHEBI:15378"/>
        <dbReference type="ChEBI" id="CHEBI:17790"/>
        <dbReference type="ChEBI" id="CHEBI:140522"/>
        <dbReference type="ChEBI" id="CHEBI:140523"/>
        <dbReference type="EC" id="3.1.1.11"/>
    </reaction>
</comment>
<evidence type="ECO:0000313" key="7">
    <source>
        <dbReference type="EMBL" id="MCW9711505.1"/>
    </source>
</evidence>
<dbReference type="InterPro" id="IPR033131">
    <property type="entry name" value="Pectinesterase_Asp_AS"/>
</dbReference>
<organism evidence="7 8">
    <name type="scientific">Fodinibius salicampi</name>
    <dbReference type="NCBI Taxonomy" id="1920655"/>
    <lineage>
        <taxon>Bacteria</taxon>
        <taxon>Pseudomonadati</taxon>
        <taxon>Balneolota</taxon>
        <taxon>Balneolia</taxon>
        <taxon>Balneolales</taxon>
        <taxon>Balneolaceae</taxon>
        <taxon>Fodinibius</taxon>
    </lineage>
</organism>
<accession>A0ABT3PUI5</accession>
<keyword evidence="8" id="KW-1185">Reference proteome</keyword>
<dbReference type="InterPro" id="IPR018040">
    <property type="entry name" value="Pectinesterase_Tyr_AS"/>
</dbReference>
<comment type="pathway">
    <text evidence="5">Glycan metabolism; pectin degradation; 2-dehydro-3-deoxy-D-gluconate from pectin: step 1/5.</text>
</comment>
<dbReference type="Gene3D" id="2.160.20.10">
    <property type="entry name" value="Single-stranded right-handed beta-helix, Pectin lyase-like"/>
    <property type="match status" value="1"/>
</dbReference>
<feature type="chain" id="PRO_5044977126" description="Pectinesterase" evidence="5">
    <location>
        <begin position="29"/>
        <end position="326"/>
    </location>
</feature>
<evidence type="ECO:0000256" key="5">
    <source>
        <dbReference type="RuleBase" id="RU000589"/>
    </source>
</evidence>
<dbReference type="InterPro" id="IPR000070">
    <property type="entry name" value="Pectinesterase_cat"/>
</dbReference>
<proteinExistence type="inferred from homology"/>
<dbReference type="InterPro" id="IPR011050">
    <property type="entry name" value="Pectin_lyase_fold/virulence"/>
</dbReference>
<feature type="active site" evidence="4">
    <location>
        <position position="187"/>
    </location>
</feature>
<name>A0ABT3PUI5_9BACT</name>
<dbReference type="Pfam" id="PF01095">
    <property type="entry name" value="Pectinesterase"/>
    <property type="match status" value="1"/>
</dbReference>
<dbReference type="InterPro" id="IPR012334">
    <property type="entry name" value="Pectin_lyas_fold"/>
</dbReference>
<comment type="similarity">
    <text evidence="1">Belongs to the pectinesterase family.</text>
</comment>
<dbReference type="Proteomes" id="UP001207337">
    <property type="component" value="Unassembled WGS sequence"/>
</dbReference>
<evidence type="ECO:0000313" key="8">
    <source>
        <dbReference type="Proteomes" id="UP001207337"/>
    </source>
</evidence>
<dbReference type="PANTHER" id="PTHR31321">
    <property type="entry name" value="ACYL-COA THIOESTER HYDROLASE YBHC-RELATED"/>
    <property type="match status" value="1"/>
</dbReference>
<protein>
    <recommendedName>
        <fullName evidence="5">Pectinesterase</fullName>
        <ecNumber evidence="5">3.1.1.11</ecNumber>
    </recommendedName>
</protein>
<reference evidence="7 8" key="1">
    <citation type="submission" date="2021-11" db="EMBL/GenBank/DDBJ databases">
        <title>Aliifidinibius sp. nov., a new bacterium isolated from saline soil.</title>
        <authorList>
            <person name="Galisteo C."/>
            <person name="De La Haba R."/>
            <person name="Sanchez-Porro C."/>
            <person name="Ventosa A."/>
        </authorList>
    </citation>
    <scope>NUCLEOTIDE SEQUENCE [LARGE SCALE GENOMIC DNA]</scope>
    <source>
        <strain evidence="7 8">KACC 190600</strain>
    </source>
</reference>
<dbReference type="RefSeq" id="WP_265786774.1">
    <property type="nucleotide sequence ID" value="NZ_BAABRS010000001.1"/>
</dbReference>
<comment type="caution">
    <text evidence="7">The sequence shown here is derived from an EMBL/GenBank/DDBJ whole genome shotgun (WGS) entry which is preliminary data.</text>
</comment>
<evidence type="ECO:0000256" key="2">
    <source>
        <dbReference type="ARBA" id="ARBA00022801"/>
    </source>
</evidence>
<feature type="domain" description="Pectinesterase catalytic" evidence="6">
    <location>
        <begin position="35"/>
        <end position="315"/>
    </location>
</feature>